<evidence type="ECO:0000259" key="5">
    <source>
        <dbReference type="PROSITE" id="PS50222"/>
    </source>
</evidence>
<dbReference type="Gene3D" id="1.10.238.10">
    <property type="entry name" value="EF-hand"/>
    <property type="match status" value="2"/>
</dbReference>
<dbReference type="InterPro" id="IPR011992">
    <property type="entry name" value="EF-hand-dom_pair"/>
</dbReference>
<feature type="domain" description="EF-hand" evidence="5">
    <location>
        <begin position="89"/>
        <end position="124"/>
    </location>
</feature>
<evidence type="ECO:0000256" key="2">
    <source>
        <dbReference type="ARBA" id="ARBA00022737"/>
    </source>
</evidence>
<keyword evidence="7" id="KW-1185">Reference proteome</keyword>
<name>A0ABU3DGQ1_9RHOB</name>
<feature type="region of interest" description="Disordered" evidence="3">
    <location>
        <begin position="122"/>
        <end position="161"/>
    </location>
</feature>
<dbReference type="InterPro" id="IPR002048">
    <property type="entry name" value="EF_hand_dom"/>
</dbReference>
<dbReference type="PANTHER" id="PTHR10827">
    <property type="entry name" value="RETICULOCALBIN"/>
    <property type="match status" value="1"/>
</dbReference>
<protein>
    <submittedName>
        <fullName evidence="6">EF-hand domain-containing protein</fullName>
    </submittedName>
</protein>
<gene>
    <name evidence="6" type="ORF">RM543_09205</name>
</gene>
<feature type="chain" id="PRO_5047179664" evidence="4">
    <location>
        <begin position="22"/>
        <end position="200"/>
    </location>
</feature>
<feature type="compositionally biased region" description="Basic and acidic residues" evidence="3">
    <location>
        <begin position="122"/>
        <end position="148"/>
    </location>
</feature>
<proteinExistence type="predicted"/>
<dbReference type="Pfam" id="PF13833">
    <property type="entry name" value="EF-hand_8"/>
    <property type="match status" value="1"/>
</dbReference>
<dbReference type="RefSeq" id="WP_311690809.1">
    <property type="nucleotide sequence ID" value="NZ_JAVRHL010000002.1"/>
</dbReference>
<dbReference type="Proteomes" id="UP001265259">
    <property type="component" value="Unassembled WGS sequence"/>
</dbReference>
<dbReference type="SMART" id="SM00054">
    <property type="entry name" value="EFh"/>
    <property type="match status" value="4"/>
</dbReference>
<reference evidence="6 7" key="1">
    <citation type="submission" date="2023-09" db="EMBL/GenBank/DDBJ databases">
        <authorList>
            <person name="Rey-Velasco X."/>
        </authorList>
    </citation>
    <scope>NUCLEOTIDE SEQUENCE [LARGE SCALE GENOMIC DNA]</scope>
    <source>
        <strain evidence="6 7">F158</strain>
    </source>
</reference>
<evidence type="ECO:0000256" key="3">
    <source>
        <dbReference type="SAM" id="MobiDB-lite"/>
    </source>
</evidence>
<comment type="caution">
    <text evidence="6">The sequence shown here is derived from an EMBL/GenBank/DDBJ whole genome shotgun (WGS) entry which is preliminary data.</text>
</comment>
<evidence type="ECO:0000256" key="1">
    <source>
        <dbReference type="ARBA" id="ARBA00022723"/>
    </source>
</evidence>
<feature type="domain" description="EF-hand" evidence="5">
    <location>
        <begin position="53"/>
        <end position="88"/>
    </location>
</feature>
<feature type="signal peptide" evidence="4">
    <location>
        <begin position="1"/>
        <end position="21"/>
    </location>
</feature>
<dbReference type="PROSITE" id="PS50222">
    <property type="entry name" value="EF_HAND_2"/>
    <property type="match status" value="2"/>
</dbReference>
<sequence>MTRMTLIASLIAAGLAPAAFAQNAGPERADRPAFADLDADGDGELSLEELSSRARARAAAMFDAADRDGDGEISLEDMRAAAERREAERFERRVGRMFGKLDTDGDGAVTRQDALDAAERAEMHGHRGGPDMRGAHPGKREHAEDGGRPHRGTWRGGAERGGMARAMIRLGDTDGNGSLSQAEFDALRALRPGPAGQDSE</sequence>
<dbReference type="InterPro" id="IPR018247">
    <property type="entry name" value="EF_Hand_1_Ca_BS"/>
</dbReference>
<evidence type="ECO:0000313" key="7">
    <source>
        <dbReference type="Proteomes" id="UP001265259"/>
    </source>
</evidence>
<dbReference type="Pfam" id="PF13499">
    <property type="entry name" value="EF-hand_7"/>
    <property type="match status" value="1"/>
</dbReference>
<keyword evidence="4" id="KW-0732">Signal</keyword>
<dbReference type="EMBL" id="JAVRHL010000002">
    <property type="protein sequence ID" value="MDT0682862.1"/>
    <property type="molecule type" value="Genomic_DNA"/>
</dbReference>
<evidence type="ECO:0000256" key="4">
    <source>
        <dbReference type="SAM" id="SignalP"/>
    </source>
</evidence>
<keyword evidence="2" id="KW-0677">Repeat</keyword>
<dbReference type="PANTHER" id="PTHR10827:SF98">
    <property type="entry name" value="45 KDA CALCIUM-BINDING PROTEIN"/>
    <property type="match status" value="1"/>
</dbReference>
<accession>A0ABU3DGQ1</accession>
<dbReference type="Pfam" id="PF13202">
    <property type="entry name" value="EF-hand_5"/>
    <property type="match status" value="1"/>
</dbReference>
<keyword evidence="1" id="KW-0479">Metal-binding</keyword>
<organism evidence="6 7">
    <name type="scientific">Tropicimonas omnivorans</name>
    <dbReference type="NCBI Taxonomy" id="3075590"/>
    <lineage>
        <taxon>Bacteria</taxon>
        <taxon>Pseudomonadati</taxon>
        <taxon>Pseudomonadota</taxon>
        <taxon>Alphaproteobacteria</taxon>
        <taxon>Rhodobacterales</taxon>
        <taxon>Roseobacteraceae</taxon>
        <taxon>Tropicimonas</taxon>
    </lineage>
</organism>
<evidence type="ECO:0000313" key="6">
    <source>
        <dbReference type="EMBL" id="MDT0682862.1"/>
    </source>
</evidence>
<dbReference type="PROSITE" id="PS00018">
    <property type="entry name" value="EF_HAND_1"/>
    <property type="match status" value="2"/>
</dbReference>
<dbReference type="SUPFAM" id="SSF47473">
    <property type="entry name" value="EF-hand"/>
    <property type="match status" value="1"/>
</dbReference>